<proteinExistence type="inferred from homology"/>
<dbReference type="EC" id="2.5.1.-" evidence="2"/>
<keyword evidence="1 2" id="KW-0808">Transferase</keyword>
<comment type="function">
    <text evidence="2">Catalyzes the condensation of isopentenyl diphosphate (IPP) with allylic pyrophosphates generating different type of terpenoids.</text>
</comment>
<accession>A0A1F6DAW4</accession>
<dbReference type="NCBIfam" id="TIGR00055">
    <property type="entry name" value="uppS"/>
    <property type="match status" value="1"/>
</dbReference>
<comment type="similarity">
    <text evidence="2">Belongs to the UPP synthase family.</text>
</comment>
<protein>
    <recommendedName>
        <fullName evidence="2">Isoprenyl transferase</fullName>
        <ecNumber evidence="2">2.5.1.-</ecNumber>
    </recommendedName>
</protein>
<evidence type="ECO:0000313" key="4">
    <source>
        <dbReference type="Proteomes" id="UP000176377"/>
    </source>
</evidence>
<dbReference type="InterPro" id="IPR001441">
    <property type="entry name" value="UPP_synth-like"/>
</dbReference>
<dbReference type="HAMAP" id="MF_01139">
    <property type="entry name" value="ISPT"/>
    <property type="match status" value="1"/>
</dbReference>
<gene>
    <name evidence="3" type="ORF">A2765_02545</name>
</gene>
<organism evidence="3 4">
    <name type="scientific">Candidatus Kaiserbacteria bacterium RIFCSPHIGHO2_01_FULL_56_24</name>
    <dbReference type="NCBI Taxonomy" id="1798487"/>
    <lineage>
        <taxon>Bacteria</taxon>
        <taxon>Candidatus Kaiseribacteriota</taxon>
    </lineage>
</organism>
<keyword evidence="2" id="KW-0460">Magnesium</keyword>
<feature type="binding site" evidence="2">
    <location>
        <position position="180"/>
    </location>
    <ligand>
        <name>substrate</name>
    </ligand>
</feature>
<dbReference type="GO" id="GO:0000287">
    <property type="term" value="F:magnesium ion binding"/>
    <property type="evidence" value="ECO:0007669"/>
    <property type="project" value="UniProtKB-UniRule"/>
</dbReference>
<feature type="binding site" evidence="2">
    <location>
        <position position="70"/>
    </location>
    <ligand>
        <name>substrate</name>
    </ligand>
</feature>
<dbReference type="InterPro" id="IPR036424">
    <property type="entry name" value="UPP_synth-like_sf"/>
</dbReference>
<dbReference type="Gene3D" id="3.40.1180.10">
    <property type="entry name" value="Decaprenyl diphosphate synthase-like"/>
    <property type="match status" value="1"/>
</dbReference>
<comment type="caution">
    <text evidence="3">The sequence shown here is derived from an EMBL/GenBank/DDBJ whole genome shotgun (WGS) entry which is preliminary data.</text>
</comment>
<feature type="binding site" evidence="2">
    <location>
        <begin position="186"/>
        <end position="188"/>
    </location>
    <ligand>
        <name>substrate</name>
    </ligand>
</feature>
<feature type="binding site" evidence="2">
    <location>
        <begin position="20"/>
        <end position="23"/>
    </location>
    <ligand>
        <name>substrate</name>
    </ligand>
</feature>
<name>A0A1F6DAW4_9BACT</name>
<feature type="binding site" evidence="2">
    <location>
        <position position="199"/>
    </location>
    <ligand>
        <name>Mg(2+)</name>
        <dbReference type="ChEBI" id="CHEBI:18420"/>
    </ligand>
</feature>
<comment type="cofactor">
    <cofactor evidence="2">
        <name>Mg(2+)</name>
        <dbReference type="ChEBI" id="CHEBI:18420"/>
    </cofactor>
    <text evidence="2">Binds 2 magnesium ions per subunit.</text>
</comment>
<dbReference type="Pfam" id="PF01255">
    <property type="entry name" value="Prenyltransf"/>
    <property type="match status" value="1"/>
</dbReference>
<dbReference type="EMBL" id="MFLA01000032">
    <property type="protein sequence ID" value="OGG58578.1"/>
    <property type="molecule type" value="Genomic_DNA"/>
</dbReference>
<evidence type="ECO:0000256" key="1">
    <source>
        <dbReference type="ARBA" id="ARBA00022679"/>
    </source>
</evidence>
<feature type="binding site" evidence="2">
    <location>
        <begin position="64"/>
        <end position="66"/>
    </location>
    <ligand>
        <name>substrate</name>
    </ligand>
</feature>
<dbReference type="PANTHER" id="PTHR10291">
    <property type="entry name" value="DEHYDRODOLICHYL DIPHOSPHATE SYNTHASE FAMILY MEMBER"/>
    <property type="match status" value="1"/>
</dbReference>
<feature type="binding site" evidence="2">
    <location>
        <position position="36"/>
    </location>
    <ligand>
        <name>substrate</name>
    </ligand>
</feature>
<sequence>MSEPKPHQKPIQCIGIILDGNRRWAKGKGLPTLEGHRRGFENLKSAARWVRDRGIPHLVVYAFSTENWNRAPEEVSYLIALIKEGASKDAKNLAEEKIKLRFVGEKERFAPDVREVLENAERESPPDASLTLWICLSYGGRTEIVAAAREIESSGEEMTEDAFTRHLWTAGMPDPDIIIRTGGHYRLSNFLMWQSAYSELFFLKTLWPDFSEQELDDVLEEFAARTRNFGV</sequence>
<dbReference type="PANTHER" id="PTHR10291:SF0">
    <property type="entry name" value="DEHYDRODOLICHYL DIPHOSPHATE SYNTHASE 2"/>
    <property type="match status" value="1"/>
</dbReference>
<dbReference type="AlphaFoldDB" id="A0A1F6DAW4"/>
<feature type="binding site" evidence="2">
    <location>
        <position position="68"/>
    </location>
    <ligand>
        <name>substrate</name>
    </ligand>
</feature>
<dbReference type="GO" id="GO:0008834">
    <property type="term" value="F:ditrans,polycis-undecaprenyl-diphosphate synthase [(2E,6E)-farnesyl-diphosphate specific] activity"/>
    <property type="evidence" value="ECO:0007669"/>
    <property type="project" value="TreeGrafter"/>
</dbReference>
<keyword evidence="2" id="KW-0479">Metal-binding</keyword>
<feature type="binding site" evidence="2">
    <location>
        <position position="19"/>
    </location>
    <ligand>
        <name>Mg(2+)</name>
        <dbReference type="ChEBI" id="CHEBI:18420"/>
    </ligand>
</feature>
<comment type="subunit">
    <text evidence="2">Homodimer.</text>
</comment>
<feature type="binding site" evidence="2">
    <location>
        <position position="24"/>
    </location>
    <ligand>
        <name>substrate</name>
    </ligand>
</feature>
<dbReference type="CDD" id="cd00475">
    <property type="entry name" value="Cis_IPPS"/>
    <property type="match status" value="1"/>
</dbReference>
<feature type="active site" evidence="2">
    <location>
        <position position="19"/>
    </location>
</feature>
<comment type="caution">
    <text evidence="2">Lacks conserved residue(s) required for the propagation of feature annotation.</text>
</comment>
<reference evidence="3 4" key="1">
    <citation type="journal article" date="2016" name="Nat. Commun.">
        <title>Thousands of microbial genomes shed light on interconnected biogeochemical processes in an aquifer system.</title>
        <authorList>
            <person name="Anantharaman K."/>
            <person name="Brown C.T."/>
            <person name="Hug L.A."/>
            <person name="Sharon I."/>
            <person name="Castelle C.J."/>
            <person name="Probst A.J."/>
            <person name="Thomas B.C."/>
            <person name="Singh A."/>
            <person name="Wilkins M.J."/>
            <person name="Karaoz U."/>
            <person name="Brodie E.L."/>
            <person name="Williams K.H."/>
            <person name="Hubbard S.S."/>
            <person name="Banfield J.F."/>
        </authorList>
    </citation>
    <scope>NUCLEOTIDE SEQUENCE [LARGE SCALE GENOMIC DNA]</scope>
</reference>
<dbReference type="GO" id="GO:0016094">
    <property type="term" value="P:polyprenol biosynthetic process"/>
    <property type="evidence" value="ECO:0007669"/>
    <property type="project" value="TreeGrafter"/>
</dbReference>
<feature type="active site" description="Proton acceptor" evidence="2">
    <location>
        <position position="67"/>
    </location>
</feature>
<dbReference type="PROSITE" id="PS01066">
    <property type="entry name" value="UPP_SYNTHASE"/>
    <property type="match status" value="1"/>
</dbReference>
<evidence type="ECO:0000256" key="2">
    <source>
        <dbReference type="HAMAP-Rule" id="MF_01139"/>
    </source>
</evidence>
<dbReference type="Proteomes" id="UP000176377">
    <property type="component" value="Unassembled WGS sequence"/>
</dbReference>
<dbReference type="SUPFAM" id="SSF64005">
    <property type="entry name" value="Undecaprenyl diphosphate synthase"/>
    <property type="match status" value="1"/>
</dbReference>
<dbReference type="InterPro" id="IPR018520">
    <property type="entry name" value="UPP_synth-like_CS"/>
</dbReference>
<dbReference type="GO" id="GO:0005829">
    <property type="term" value="C:cytosol"/>
    <property type="evidence" value="ECO:0007669"/>
    <property type="project" value="TreeGrafter"/>
</dbReference>
<evidence type="ECO:0000313" key="3">
    <source>
        <dbReference type="EMBL" id="OGG58578.1"/>
    </source>
</evidence>